<dbReference type="Pfam" id="PF13202">
    <property type="entry name" value="EF-hand_5"/>
    <property type="match status" value="1"/>
</dbReference>
<reference evidence="2 3" key="1">
    <citation type="submission" date="2021-12" db="EMBL/GenBank/DDBJ databases">
        <title>Discovery of the Pendulisporaceae a myxobacterial family with distinct sporulation behavior and unique specialized metabolism.</title>
        <authorList>
            <person name="Garcia R."/>
            <person name="Popoff A."/>
            <person name="Bader C.D."/>
            <person name="Loehr J."/>
            <person name="Walesch S."/>
            <person name="Walt C."/>
            <person name="Boldt J."/>
            <person name="Bunk B."/>
            <person name="Haeckl F.J.F.P.J."/>
            <person name="Gunesch A.P."/>
            <person name="Birkelbach J."/>
            <person name="Nuebel U."/>
            <person name="Pietschmann T."/>
            <person name="Bach T."/>
            <person name="Mueller R."/>
        </authorList>
    </citation>
    <scope>NUCLEOTIDE SEQUENCE [LARGE SCALE GENOMIC DNA]</scope>
    <source>
        <strain evidence="2 3">MSr12523</strain>
    </source>
</reference>
<feature type="domain" description="EF-hand" evidence="1">
    <location>
        <begin position="117"/>
        <end position="152"/>
    </location>
</feature>
<evidence type="ECO:0000313" key="2">
    <source>
        <dbReference type="EMBL" id="WXA94505.1"/>
    </source>
</evidence>
<organism evidence="2 3">
    <name type="scientific">Pendulispora brunnea</name>
    <dbReference type="NCBI Taxonomy" id="2905690"/>
    <lineage>
        <taxon>Bacteria</taxon>
        <taxon>Pseudomonadati</taxon>
        <taxon>Myxococcota</taxon>
        <taxon>Myxococcia</taxon>
        <taxon>Myxococcales</taxon>
        <taxon>Sorangiineae</taxon>
        <taxon>Pendulisporaceae</taxon>
        <taxon>Pendulispora</taxon>
    </lineage>
</organism>
<dbReference type="SUPFAM" id="SSF47473">
    <property type="entry name" value="EF-hand"/>
    <property type="match status" value="1"/>
</dbReference>
<dbReference type="PANTHER" id="PTHR10827">
    <property type="entry name" value="RETICULOCALBIN"/>
    <property type="match status" value="1"/>
</dbReference>
<dbReference type="InterPro" id="IPR018247">
    <property type="entry name" value="EF_Hand_1_Ca_BS"/>
</dbReference>
<accession>A0ABZ2KBN9</accession>
<dbReference type="InterPro" id="IPR011992">
    <property type="entry name" value="EF-hand-dom_pair"/>
</dbReference>
<dbReference type="InterPro" id="IPR002048">
    <property type="entry name" value="EF_hand_dom"/>
</dbReference>
<proteinExistence type="predicted"/>
<dbReference type="PROSITE" id="PS00018">
    <property type="entry name" value="EF_HAND_1"/>
    <property type="match status" value="2"/>
</dbReference>
<dbReference type="Gene3D" id="1.10.238.10">
    <property type="entry name" value="EF-hand"/>
    <property type="match status" value="2"/>
</dbReference>
<keyword evidence="3" id="KW-1185">Reference proteome</keyword>
<protein>
    <submittedName>
        <fullName evidence="2">EF-hand domain-containing protein</fullName>
    </submittedName>
</protein>
<feature type="domain" description="EF-hand" evidence="1">
    <location>
        <begin position="1"/>
        <end position="34"/>
    </location>
</feature>
<dbReference type="Proteomes" id="UP001379533">
    <property type="component" value="Chromosome"/>
</dbReference>
<dbReference type="EMBL" id="CP089982">
    <property type="protein sequence ID" value="WXA94505.1"/>
    <property type="molecule type" value="Genomic_DNA"/>
</dbReference>
<evidence type="ECO:0000313" key="3">
    <source>
        <dbReference type="Proteomes" id="UP001379533"/>
    </source>
</evidence>
<dbReference type="RefSeq" id="WP_394845114.1">
    <property type="nucleotide sequence ID" value="NZ_CP089982.1"/>
</dbReference>
<dbReference type="SMART" id="SM00054">
    <property type="entry name" value="EFh"/>
    <property type="match status" value="4"/>
</dbReference>
<dbReference type="PANTHER" id="PTHR10827:SF52">
    <property type="entry name" value="IP16409P"/>
    <property type="match status" value="1"/>
</dbReference>
<name>A0ABZ2KBN9_9BACT</name>
<evidence type="ECO:0000259" key="1">
    <source>
        <dbReference type="PROSITE" id="PS50222"/>
    </source>
</evidence>
<dbReference type="Pfam" id="PF13499">
    <property type="entry name" value="EF-hand_7"/>
    <property type="match status" value="1"/>
</dbReference>
<gene>
    <name evidence="2" type="ORF">LZC95_49685</name>
</gene>
<sequence>MSYRRHVFAMLDADGDGIISKREYLARTENVTRATGRSNDDPLVVVARSAAERTWASMDANGDGGINFERYNAWAGGPAFDAVCRHALGTLFDLADADKDGALNRAEFMMLRETLNNPVGQANAAFDALDTNRDGLVGRDEYLDAIRAHITGDGSPMGDVLYSPEQ</sequence>
<dbReference type="PROSITE" id="PS50222">
    <property type="entry name" value="EF_HAND_2"/>
    <property type="match status" value="2"/>
</dbReference>